<reference evidence="6" key="1">
    <citation type="submission" date="2018-05" db="EMBL/GenBank/DDBJ databases">
        <authorList>
            <person name="Lanie J.A."/>
            <person name="Ng W.-L."/>
            <person name="Kazmierczak K.M."/>
            <person name="Andrzejewski T.M."/>
            <person name="Davidsen T.M."/>
            <person name="Wayne K.J."/>
            <person name="Tettelin H."/>
            <person name="Glass J.I."/>
            <person name="Rusch D."/>
            <person name="Podicherti R."/>
            <person name="Tsui H.-C.T."/>
            <person name="Winkler M.E."/>
        </authorList>
    </citation>
    <scope>NUCLEOTIDE SEQUENCE</scope>
</reference>
<sequence length="247" mass="28254">ILARRSFRRYLEREVEENLRNLLLACAQSASSKSDLQQYSIVDIREQSTKDELAELSGSPFMIEAPVVLIFCGDIHRGQRISEWKGLPYTQNTLENFMNAAVDAALAMQTYILAAESHGLGCCPVSHVRNDLEQIRDLLHLPEGVFPMAGLTAGWPGEERDVTLRLPPSVVVHKNTYNDNTLEEEIDIYDRRRHDKRPIPASSYLLSEEFDLPDFYGWSEHIARRLSRPNGLEGLKRFLKFHGFKLK</sequence>
<protein>
    <recommendedName>
        <fullName evidence="5">Nitroreductase domain-containing protein</fullName>
    </recommendedName>
</protein>
<dbReference type="EMBL" id="UINC01091595">
    <property type="protein sequence ID" value="SVC44492.1"/>
    <property type="molecule type" value="Genomic_DNA"/>
</dbReference>
<keyword evidence="4" id="KW-0560">Oxidoreductase</keyword>
<evidence type="ECO:0000256" key="3">
    <source>
        <dbReference type="ARBA" id="ARBA00022643"/>
    </source>
</evidence>
<dbReference type="SUPFAM" id="SSF55469">
    <property type="entry name" value="FMN-dependent nitroreductase-like"/>
    <property type="match status" value="1"/>
</dbReference>
<name>A0A382MAQ9_9ZZZZ</name>
<evidence type="ECO:0000256" key="2">
    <source>
        <dbReference type="ARBA" id="ARBA00022630"/>
    </source>
</evidence>
<gene>
    <name evidence="6" type="ORF">METZ01_LOCUS297346</name>
</gene>
<dbReference type="InterPro" id="IPR029479">
    <property type="entry name" value="Nitroreductase"/>
</dbReference>
<feature type="domain" description="Nitroreductase" evidence="5">
    <location>
        <begin position="1"/>
        <end position="155"/>
    </location>
</feature>
<dbReference type="Pfam" id="PF00881">
    <property type="entry name" value="Nitroreductase"/>
    <property type="match status" value="1"/>
</dbReference>
<dbReference type="Gene3D" id="3.40.109.10">
    <property type="entry name" value="NADH Oxidase"/>
    <property type="match status" value="1"/>
</dbReference>
<dbReference type="GO" id="GO:0016491">
    <property type="term" value="F:oxidoreductase activity"/>
    <property type="evidence" value="ECO:0007669"/>
    <property type="project" value="UniProtKB-KW"/>
</dbReference>
<comment type="similarity">
    <text evidence="1">Belongs to the flavin oxidoreductase frp family.</text>
</comment>
<keyword evidence="3" id="KW-0288">FMN</keyword>
<keyword evidence="2" id="KW-0285">Flavoprotein</keyword>
<feature type="non-terminal residue" evidence="6">
    <location>
        <position position="1"/>
    </location>
</feature>
<dbReference type="PANTHER" id="PTHR43425:SF2">
    <property type="entry name" value="OXYGEN-INSENSITIVE NADPH NITROREDUCTASE"/>
    <property type="match status" value="1"/>
</dbReference>
<accession>A0A382MAQ9</accession>
<dbReference type="AlphaFoldDB" id="A0A382MAQ9"/>
<evidence type="ECO:0000313" key="6">
    <source>
        <dbReference type="EMBL" id="SVC44492.1"/>
    </source>
</evidence>
<proteinExistence type="inferred from homology"/>
<dbReference type="PANTHER" id="PTHR43425">
    <property type="entry name" value="OXYGEN-INSENSITIVE NADPH NITROREDUCTASE"/>
    <property type="match status" value="1"/>
</dbReference>
<organism evidence="6">
    <name type="scientific">marine metagenome</name>
    <dbReference type="NCBI Taxonomy" id="408172"/>
    <lineage>
        <taxon>unclassified sequences</taxon>
        <taxon>metagenomes</taxon>
        <taxon>ecological metagenomes</taxon>
    </lineage>
</organism>
<dbReference type="InterPro" id="IPR000415">
    <property type="entry name" value="Nitroreductase-like"/>
</dbReference>
<evidence type="ECO:0000259" key="5">
    <source>
        <dbReference type="Pfam" id="PF00881"/>
    </source>
</evidence>
<evidence type="ECO:0000256" key="4">
    <source>
        <dbReference type="ARBA" id="ARBA00023002"/>
    </source>
</evidence>
<evidence type="ECO:0000256" key="1">
    <source>
        <dbReference type="ARBA" id="ARBA00008366"/>
    </source>
</evidence>
<dbReference type="InterPro" id="IPR016446">
    <property type="entry name" value="Flavin_OxRdtase_Frp"/>
</dbReference>